<dbReference type="Pfam" id="PF00270">
    <property type="entry name" value="DEAD"/>
    <property type="match status" value="1"/>
</dbReference>
<dbReference type="PROSITE" id="PS51192">
    <property type="entry name" value="HELICASE_ATP_BIND_1"/>
    <property type="match status" value="1"/>
</dbReference>
<dbReference type="SUPFAM" id="SSF50249">
    <property type="entry name" value="Nucleic acid-binding proteins"/>
    <property type="match status" value="1"/>
</dbReference>
<reference evidence="18 19" key="1">
    <citation type="submission" date="2019-04" db="EMBL/GenBank/DDBJ databases">
        <title>Lysinibacillus genome sequencing.</title>
        <authorList>
            <person name="Dunlap C."/>
        </authorList>
    </citation>
    <scope>NUCLEOTIDE SEQUENCE [LARGE SCALE GENOMIC DNA]</scope>
    <source>
        <strain evidence="18 19">KCTC 33042</strain>
    </source>
</reference>
<dbReference type="Gene3D" id="2.40.50.140">
    <property type="entry name" value="Nucleic acid-binding proteins"/>
    <property type="match status" value="1"/>
</dbReference>
<dbReference type="PANTHER" id="PTHR47964:SF1">
    <property type="entry name" value="ATP-DEPENDENT DNA HELICASE HOMOLOG RECG, CHLOROPLASTIC"/>
    <property type="match status" value="1"/>
</dbReference>
<dbReference type="SUPFAM" id="SSF52540">
    <property type="entry name" value="P-loop containing nucleoside triphosphate hydrolases"/>
    <property type="match status" value="2"/>
</dbReference>
<dbReference type="InterPro" id="IPR045562">
    <property type="entry name" value="RecG_dom3_C"/>
</dbReference>
<dbReference type="InterPro" id="IPR011545">
    <property type="entry name" value="DEAD/DEAH_box_helicase_dom"/>
</dbReference>
<dbReference type="Pfam" id="PF19833">
    <property type="entry name" value="RecG_dom3_C"/>
    <property type="match status" value="1"/>
</dbReference>
<keyword evidence="4 15" id="KW-0227">DNA damage</keyword>
<dbReference type="CDD" id="cd18811">
    <property type="entry name" value="SF2_C_RecG"/>
    <property type="match status" value="1"/>
</dbReference>
<feature type="domain" description="Helicase C-terminal" evidence="17">
    <location>
        <begin position="464"/>
        <end position="615"/>
    </location>
</feature>
<keyword evidence="3 15" id="KW-0547">Nucleotide-binding</keyword>
<keyword evidence="6 15" id="KW-0347">Helicase</keyword>
<accession>A0ABY2SYR2</accession>
<dbReference type="NCBIfam" id="NF008168">
    <property type="entry name" value="PRK10917.2-2"/>
    <property type="match status" value="1"/>
</dbReference>
<dbReference type="Pfam" id="PF00271">
    <property type="entry name" value="Helicase_C"/>
    <property type="match status" value="1"/>
</dbReference>
<comment type="catalytic activity">
    <reaction evidence="12 15">
        <text>Couples ATP hydrolysis with the unwinding of duplex DNA by translocating in the 3'-5' direction.</text>
        <dbReference type="EC" id="5.6.2.4"/>
    </reaction>
</comment>
<evidence type="ECO:0000256" key="7">
    <source>
        <dbReference type="ARBA" id="ARBA00022840"/>
    </source>
</evidence>
<protein>
    <recommendedName>
        <fullName evidence="2 15">ATP-dependent DNA helicase RecG</fullName>
        <ecNumber evidence="13 15">5.6.2.4</ecNumber>
    </recommendedName>
</protein>
<evidence type="ECO:0000259" key="17">
    <source>
        <dbReference type="PROSITE" id="PS51194"/>
    </source>
</evidence>
<evidence type="ECO:0000256" key="11">
    <source>
        <dbReference type="ARBA" id="ARBA00023235"/>
    </source>
</evidence>
<keyword evidence="19" id="KW-1185">Reference proteome</keyword>
<dbReference type="NCBIfam" id="TIGR00643">
    <property type="entry name" value="recG"/>
    <property type="match status" value="1"/>
</dbReference>
<dbReference type="GO" id="GO:0003678">
    <property type="term" value="F:DNA helicase activity"/>
    <property type="evidence" value="ECO:0007669"/>
    <property type="project" value="UniProtKB-EC"/>
</dbReference>
<dbReference type="CDD" id="cd17992">
    <property type="entry name" value="DEXHc_RecG"/>
    <property type="match status" value="1"/>
</dbReference>
<dbReference type="InterPro" id="IPR004609">
    <property type="entry name" value="ATP-dep_DNA_helicase_RecG"/>
</dbReference>
<dbReference type="PROSITE" id="PS51194">
    <property type="entry name" value="HELICASE_CTER"/>
    <property type="match status" value="1"/>
</dbReference>
<dbReference type="GO" id="GO:0016787">
    <property type="term" value="F:hydrolase activity"/>
    <property type="evidence" value="ECO:0007669"/>
    <property type="project" value="UniProtKB-KW"/>
</dbReference>
<evidence type="ECO:0000256" key="3">
    <source>
        <dbReference type="ARBA" id="ARBA00022741"/>
    </source>
</evidence>
<evidence type="ECO:0000256" key="1">
    <source>
        <dbReference type="ARBA" id="ARBA00007504"/>
    </source>
</evidence>
<comment type="caution">
    <text evidence="18">The sequence shown here is derived from an EMBL/GenBank/DDBJ whole genome shotgun (WGS) entry which is preliminary data.</text>
</comment>
<evidence type="ECO:0000313" key="18">
    <source>
        <dbReference type="EMBL" id="TKI48435.1"/>
    </source>
</evidence>
<comment type="similarity">
    <text evidence="1 15">Belongs to the helicase family. RecG subfamily.</text>
</comment>
<name>A0ABY2SYR2_9BACI</name>
<dbReference type="Gene3D" id="1.10.150.20">
    <property type="entry name" value="5' to 3' exonuclease, C-terminal subdomain"/>
    <property type="match status" value="1"/>
</dbReference>
<dbReference type="InterPro" id="IPR012340">
    <property type="entry name" value="NA-bd_OB-fold"/>
</dbReference>
<dbReference type="InterPro" id="IPR027417">
    <property type="entry name" value="P-loop_NTPase"/>
</dbReference>
<dbReference type="InterPro" id="IPR047112">
    <property type="entry name" value="RecG/Mfd"/>
</dbReference>
<dbReference type="PANTHER" id="PTHR47964">
    <property type="entry name" value="ATP-DEPENDENT DNA HELICASE HOMOLOG RECG, CHLOROPLASTIC"/>
    <property type="match status" value="1"/>
</dbReference>
<dbReference type="CDD" id="cd04488">
    <property type="entry name" value="RecG_wedge_OBF"/>
    <property type="match status" value="1"/>
</dbReference>
<dbReference type="NCBIfam" id="NF008165">
    <property type="entry name" value="PRK10917.1-3"/>
    <property type="match status" value="1"/>
</dbReference>
<evidence type="ECO:0000256" key="14">
    <source>
        <dbReference type="ARBA" id="ARBA00048988"/>
    </source>
</evidence>
<dbReference type="SMART" id="SM00490">
    <property type="entry name" value="HELICc"/>
    <property type="match status" value="2"/>
</dbReference>
<dbReference type="InterPro" id="IPR001650">
    <property type="entry name" value="Helicase_C-like"/>
</dbReference>
<keyword evidence="11" id="KW-0413">Isomerase</keyword>
<dbReference type="Gene3D" id="3.40.50.300">
    <property type="entry name" value="P-loop containing nucleotide triphosphate hydrolases"/>
    <property type="match status" value="2"/>
</dbReference>
<evidence type="ECO:0000256" key="2">
    <source>
        <dbReference type="ARBA" id="ARBA00017846"/>
    </source>
</evidence>
<dbReference type="Pfam" id="PF17191">
    <property type="entry name" value="RecG_wedge"/>
    <property type="match status" value="1"/>
</dbReference>
<comment type="function">
    <text evidence="15">Plays a critical role in recombination and DNA repair. Helps process Holliday junction intermediates to mature products by catalyzing branch migration. Has replication fork regression activity, unwinds stalled or blocked replication forks to make a HJ that can be resolved. Has a DNA unwinding activity characteristic of a DNA helicase with 3'-5' polarity.</text>
</comment>
<keyword evidence="5 15" id="KW-0378">Hydrolase</keyword>
<evidence type="ECO:0000256" key="8">
    <source>
        <dbReference type="ARBA" id="ARBA00023125"/>
    </source>
</evidence>
<dbReference type="RefSeq" id="WP_108029512.1">
    <property type="nucleotide sequence ID" value="NZ_PYUE01000001.1"/>
</dbReference>
<sequence>MTELSSPVSELKGVGKETAAHLETLGIETVNDILWTFPHRHEDFRLKDLAQTPHNERVTVECKVEREPTVLFLGRNKSRLQVTVLAGRHLVKVVFFNQNYLKQKLIPGTIVTVTGKWDRGRQVINGTTVTFGPKIDQVDFEPVYSLRGLIPQKRFRKYMRQVLDDFGAVLPDAIPQHLQDAYKLVSIRDGLEGIHFPQNAEHAKQARRRFAYEELLNFQLRIQAIRKIRKDTEHGTIIQFDLQKLRAFIASLPYELTGAQKRVVNEICKDLKAPHRMNRLLQGDVGSGKTVVAAICLYAAVTAGFQGALMAPTEILAEQHAENLVAWFEPFGVRVALLSGSTKTKERRLLLASLANGEIDIVIGTHALIQPDVLFKRLGFVITDEQHRFGVEQRRILRDKGENPDVLFMTATPIPRTLAITAFGEMDVSLIDEMPAGRKEIETHWMKKEQLGSVLAKLELELTAGRQAYAICPLIEESDKLDVQNAVEIYEQLASYFTGRFKVGLMHGRLPADEKDAIMRGFSEGDIHVLVSTTVVEVGVNVPNATFMVVYDAERFGLAQLHQLRGRVGRGEHQSYCILIADPKSDEGKERMQSMTETNDGFRLAEKDLELRGPGDFFGRKQSGLPDFKVADLVHDYRTLETARKDATEMIDTDAFWHDEMYRYLREMLQQSGVLQGERFD</sequence>
<evidence type="ECO:0000256" key="15">
    <source>
        <dbReference type="RuleBase" id="RU363016"/>
    </source>
</evidence>
<keyword evidence="7 15" id="KW-0067">ATP-binding</keyword>
<dbReference type="Proteomes" id="UP000308330">
    <property type="component" value="Unassembled WGS sequence"/>
</dbReference>
<evidence type="ECO:0000256" key="6">
    <source>
        <dbReference type="ARBA" id="ARBA00022806"/>
    </source>
</evidence>
<gene>
    <name evidence="18" type="primary">recG</name>
    <name evidence="18" type="ORF">FC748_12485</name>
</gene>
<evidence type="ECO:0000256" key="9">
    <source>
        <dbReference type="ARBA" id="ARBA00023172"/>
    </source>
</evidence>
<proteinExistence type="inferred from homology"/>
<dbReference type="InterPro" id="IPR014001">
    <property type="entry name" value="Helicase_ATP-bd"/>
</dbReference>
<evidence type="ECO:0000256" key="4">
    <source>
        <dbReference type="ARBA" id="ARBA00022763"/>
    </source>
</evidence>
<evidence type="ECO:0000259" key="16">
    <source>
        <dbReference type="PROSITE" id="PS51192"/>
    </source>
</evidence>
<evidence type="ECO:0000256" key="5">
    <source>
        <dbReference type="ARBA" id="ARBA00022801"/>
    </source>
</evidence>
<dbReference type="EMBL" id="SZPT01000002">
    <property type="protein sequence ID" value="TKI48435.1"/>
    <property type="molecule type" value="Genomic_DNA"/>
</dbReference>
<keyword evidence="8" id="KW-0238">DNA-binding</keyword>
<evidence type="ECO:0000256" key="10">
    <source>
        <dbReference type="ARBA" id="ARBA00023204"/>
    </source>
</evidence>
<keyword evidence="9 15" id="KW-0233">DNA recombination</keyword>
<evidence type="ECO:0000256" key="13">
    <source>
        <dbReference type="ARBA" id="ARBA00034808"/>
    </source>
</evidence>
<keyword evidence="10 15" id="KW-0234">DNA repair</keyword>
<evidence type="ECO:0000256" key="12">
    <source>
        <dbReference type="ARBA" id="ARBA00034617"/>
    </source>
</evidence>
<feature type="domain" description="Helicase ATP-binding" evidence="16">
    <location>
        <begin position="270"/>
        <end position="431"/>
    </location>
</feature>
<dbReference type="EC" id="5.6.2.4" evidence="13 15"/>
<comment type="catalytic activity">
    <reaction evidence="14 15">
        <text>ATP + H2O = ADP + phosphate + H(+)</text>
        <dbReference type="Rhea" id="RHEA:13065"/>
        <dbReference type="ChEBI" id="CHEBI:15377"/>
        <dbReference type="ChEBI" id="CHEBI:15378"/>
        <dbReference type="ChEBI" id="CHEBI:30616"/>
        <dbReference type="ChEBI" id="CHEBI:43474"/>
        <dbReference type="ChEBI" id="CHEBI:456216"/>
        <dbReference type="EC" id="5.6.2.4"/>
    </reaction>
</comment>
<dbReference type="SMART" id="SM00487">
    <property type="entry name" value="DEXDc"/>
    <property type="match status" value="1"/>
</dbReference>
<evidence type="ECO:0000313" key="19">
    <source>
        <dbReference type="Proteomes" id="UP000308330"/>
    </source>
</evidence>
<organism evidence="18 19">
    <name type="scientific">Lysinibacillus tabacifolii</name>
    <dbReference type="NCBI Taxonomy" id="1173107"/>
    <lineage>
        <taxon>Bacteria</taxon>
        <taxon>Bacillati</taxon>
        <taxon>Bacillota</taxon>
        <taxon>Bacilli</taxon>
        <taxon>Bacillales</taxon>
        <taxon>Bacillaceae</taxon>
        <taxon>Lysinibacillus</taxon>
    </lineage>
</organism>
<dbReference type="InterPro" id="IPR033454">
    <property type="entry name" value="RecG_wedge"/>
</dbReference>